<dbReference type="Ensembl" id="ENSMCST00000017955.1">
    <property type="protein sequence ID" value="ENSMCSP00000017514.1"/>
    <property type="gene ID" value="ENSMCSG00000012306.1"/>
</dbReference>
<dbReference type="PROSITE" id="PS50097">
    <property type="entry name" value="BTB"/>
    <property type="match status" value="1"/>
</dbReference>
<name>A0A8C5X7Z5_9PASS</name>
<evidence type="ECO:0000313" key="4">
    <source>
        <dbReference type="Proteomes" id="UP000694560"/>
    </source>
</evidence>
<dbReference type="Proteomes" id="UP000694560">
    <property type="component" value="Unplaced"/>
</dbReference>
<organism evidence="3 4">
    <name type="scientific">Malurus cyaneus samueli</name>
    <dbReference type="NCBI Taxonomy" id="2593467"/>
    <lineage>
        <taxon>Eukaryota</taxon>
        <taxon>Metazoa</taxon>
        <taxon>Chordata</taxon>
        <taxon>Craniata</taxon>
        <taxon>Vertebrata</taxon>
        <taxon>Euteleostomi</taxon>
        <taxon>Archelosauria</taxon>
        <taxon>Archosauria</taxon>
        <taxon>Dinosauria</taxon>
        <taxon>Saurischia</taxon>
        <taxon>Theropoda</taxon>
        <taxon>Coelurosauria</taxon>
        <taxon>Aves</taxon>
        <taxon>Neognathae</taxon>
        <taxon>Neoaves</taxon>
        <taxon>Telluraves</taxon>
        <taxon>Australaves</taxon>
        <taxon>Passeriformes</taxon>
        <taxon>Meliphagoidea</taxon>
        <taxon>Maluridae</taxon>
        <taxon>Malurus</taxon>
    </lineage>
</organism>
<dbReference type="Gene3D" id="3.30.710.10">
    <property type="entry name" value="Potassium Channel Kv1.1, Chain A"/>
    <property type="match status" value="1"/>
</dbReference>
<proteinExistence type="predicted"/>
<reference evidence="3" key="1">
    <citation type="submission" date="2025-08" db="UniProtKB">
        <authorList>
            <consortium name="Ensembl"/>
        </authorList>
    </citation>
    <scope>IDENTIFICATION</scope>
</reference>
<dbReference type="SUPFAM" id="SSF54695">
    <property type="entry name" value="POZ domain"/>
    <property type="match status" value="1"/>
</dbReference>
<accession>A0A8C5X7Z5</accession>
<keyword evidence="4" id="KW-1185">Reference proteome</keyword>
<feature type="domain" description="BTB" evidence="2">
    <location>
        <begin position="18"/>
        <end position="44"/>
    </location>
</feature>
<reference evidence="3" key="2">
    <citation type="submission" date="2025-09" db="UniProtKB">
        <authorList>
            <consortium name="Ensembl"/>
        </authorList>
    </citation>
    <scope>IDENTIFICATION</scope>
</reference>
<feature type="region of interest" description="Disordered" evidence="1">
    <location>
        <begin position="50"/>
        <end position="83"/>
    </location>
</feature>
<protein>
    <recommendedName>
        <fullName evidence="2">BTB domain-containing protein</fullName>
    </recommendedName>
</protein>
<dbReference type="InterPro" id="IPR000210">
    <property type="entry name" value="BTB/POZ_dom"/>
</dbReference>
<dbReference type="Pfam" id="PF00651">
    <property type="entry name" value="BTB"/>
    <property type="match status" value="1"/>
</dbReference>
<dbReference type="InterPro" id="IPR011333">
    <property type="entry name" value="SKP1/BTB/POZ_sf"/>
</dbReference>
<sequence length="83" mass="9238">NPPPFPAPVGLSFQAQLLDVILTINNEAFQVHKVVLAACSDYFREGHCKPQPLPRPEHPSHGEIPPDVQPSKAWPPFPYRNSC</sequence>
<evidence type="ECO:0000313" key="3">
    <source>
        <dbReference type="Ensembl" id="ENSMCSP00000017514.1"/>
    </source>
</evidence>
<evidence type="ECO:0000256" key="1">
    <source>
        <dbReference type="SAM" id="MobiDB-lite"/>
    </source>
</evidence>
<evidence type="ECO:0000259" key="2">
    <source>
        <dbReference type="PROSITE" id="PS50097"/>
    </source>
</evidence>
<dbReference type="OrthoDB" id="1925334at2759"/>
<feature type="compositionally biased region" description="Pro residues" evidence="1">
    <location>
        <begin position="73"/>
        <end position="83"/>
    </location>
</feature>
<dbReference type="AlphaFoldDB" id="A0A8C5X7Z5"/>